<feature type="compositionally biased region" description="Polar residues" evidence="10">
    <location>
        <begin position="619"/>
        <end position="632"/>
    </location>
</feature>
<keyword evidence="3" id="KW-0879">Wnt signaling pathway</keyword>
<dbReference type="AlphaFoldDB" id="A0A158QUN1"/>
<dbReference type="InterPro" id="IPR009071">
    <property type="entry name" value="HMG_box_dom"/>
</dbReference>
<feature type="compositionally biased region" description="Polar residues" evidence="10">
    <location>
        <begin position="958"/>
        <end position="967"/>
    </location>
</feature>
<feature type="compositionally biased region" description="Polar residues" evidence="10">
    <location>
        <begin position="298"/>
        <end position="313"/>
    </location>
</feature>
<dbReference type="InterPro" id="IPR024940">
    <property type="entry name" value="TCF/LEF"/>
</dbReference>
<dbReference type="PROSITE" id="PS50118">
    <property type="entry name" value="HMG_BOX_2"/>
    <property type="match status" value="1"/>
</dbReference>
<dbReference type="GO" id="GO:0000981">
    <property type="term" value="F:DNA-binding transcription factor activity, RNA polymerase II-specific"/>
    <property type="evidence" value="ECO:0007669"/>
    <property type="project" value="TreeGrafter"/>
</dbReference>
<evidence type="ECO:0000256" key="3">
    <source>
        <dbReference type="ARBA" id="ARBA00022687"/>
    </source>
</evidence>
<keyword evidence="8 9" id="KW-0539">Nucleus</keyword>
<feature type="region of interest" description="Disordered" evidence="10">
    <location>
        <begin position="1000"/>
        <end position="1027"/>
    </location>
</feature>
<feature type="region of interest" description="Disordered" evidence="10">
    <location>
        <begin position="464"/>
        <end position="491"/>
    </location>
</feature>
<evidence type="ECO:0000256" key="6">
    <source>
        <dbReference type="ARBA" id="ARBA00023159"/>
    </source>
</evidence>
<dbReference type="GO" id="GO:0060070">
    <property type="term" value="P:canonical Wnt signaling pathway"/>
    <property type="evidence" value="ECO:0007669"/>
    <property type="project" value="TreeGrafter"/>
</dbReference>
<dbReference type="SMART" id="SM01366">
    <property type="entry name" value="c-clamp"/>
    <property type="match status" value="1"/>
</dbReference>
<feature type="compositionally biased region" description="Low complexity" evidence="10">
    <location>
        <begin position="944"/>
        <end position="957"/>
    </location>
</feature>
<feature type="region of interest" description="Disordered" evidence="10">
    <location>
        <begin position="298"/>
        <end position="379"/>
    </location>
</feature>
<dbReference type="FunFam" id="1.10.30.10:FF:000001">
    <property type="entry name" value="transcription factor 7 isoform X2"/>
    <property type="match status" value="1"/>
</dbReference>
<feature type="region of interest" description="Disordered" evidence="10">
    <location>
        <begin position="512"/>
        <end position="564"/>
    </location>
</feature>
<feature type="region of interest" description="Disordered" evidence="10">
    <location>
        <begin position="619"/>
        <end position="643"/>
    </location>
</feature>
<dbReference type="GO" id="GO:1990907">
    <property type="term" value="C:beta-catenin-TCF complex"/>
    <property type="evidence" value="ECO:0007669"/>
    <property type="project" value="TreeGrafter"/>
</dbReference>
<evidence type="ECO:0000313" key="13">
    <source>
        <dbReference type="Proteomes" id="UP000267029"/>
    </source>
</evidence>
<proteinExistence type="inferred from homology"/>
<feature type="region of interest" description="Disordered" evidence="10">
    <location>
        <begin position="1054"/>
        <end position="1078"/>
    </location>
</feature>
<feature type="region of interest" description="Disordered" evidence="10">
    <location>
        <begin position="111"/>
        <end position="179"/>
    </location>
</feature>
<evidence type="ECO:0000256" key="4">
    <source>
        <dbReference type="ARBA" id="ARBA00023015"/>
    </source>
</evidence>
<dbReference type="CDD" id="cd21996">
    <property type="entry name" value="HMG-box_TCF7-like"/>
    <property type="match status" value="1"/>
</dbReference>
<protein>
    <recommendedName>
        <fullName evidence="11">HMG box domain-containing protein</fullName>
    </recommendedName>
</protein>
<feature type="compositionally biased region" description="Low complexity" evidence="10">
    <location>
        <begin position="1000"/>
        <end position="1017"/>
    </location>
</feature>
<evidence type="ECO:0000256" key="7">
    <source>
        <dbReference type="ARBA" id="ARBA00023163"/>
    </source>
</evidence>
<dbReference type="Proteomes" id="UP000267029">
    <property type="component" value="Unassembled WGS sequence"/>
</dbReference>
<evidence type="ECO:0000256" key="10">
    <source>
        <dbReference type="SAM" id="MobiDB-lite"/>
    </source>
</evidence>
<evidence type="ECO:0000256" key="1">
    <source>
        <dbReference type="ARBA" id="ARBA00004123"/>
    </source>
</evidence>
<dbReference type="Gene3D" id="1.10.30.10">
    <property type="entry name" value="High mobility group box domain"/>
    <property type="match status" value="1"/>
</dbReference>
<dbReference type="STRING" id="53468.A0A158QUN1"/>
<dbReference type="OrthoDB" id="6247875at2759"/>
<feature type="compositionally biased region" description="Polar residues" evidence="10">
    <location>
        <begin position="212"/>
        <end position="222"/>
    </location>
</feature>
<evidence type="ECO:0000256" key="2">
    <source>
        <dbReference type="ARBA" id="ARBA00006569"/>
    </source>
</evidence>
<evidence type="ECO:0000256" key="8">
    <source>
        <dbReference type="ARBA" id="ARBA00023242"/>
    </source>
</evidence>
<evidence type="ECO:0000313" key="12">
    <source>
        <dbReference type="EMBL" id="VDD80494.1"/>
    </source>
</evidence>
<evidence type="ECO:0000256" key="5">
    <source>
        <dbReference type="ARBA" id="ARBA00023125"/>
    </source>
</evidence>
<dbReference type="GO" id="GO:0000785">
    <property type="term" value="C:chromatin"/>
    <property type="evidence" value="ECO:0007669"/>
    <property type="project" value="TreeGrafter"/>
</dbReference>
<name>A0A158QUN1_MESCO</name>
<feature type="compositionally biased region" description="Low complexity" evidence="10">
    <location>
        <begin position="1063"/>
        <end position="1078"/>
    </location>
</feature>
<organism evidence="12 13">
    <name type="scientific">Mesocestoides corti</name>
    <name type="common">Flatworm</name>
    <dbReference type="NCBI Taxonomy" id="53468"/>
    <lineage>
        <taxon>Eukaryota</taxon>
        <taxon>Metazoa</taxon>
        <taxon>Spiralia</taxon>
        <taxon>Lophotrochozoa</taxon>
        <taxon>Platyhelminthes</taxon>
        <taxon>Cestoda</taxon>
        <taxon>Eucestoda</taxon>
        <taxon>Cyclophyllidea</taxon>
        <taxon>Mesocestoididae</taxon>
        <taxon>Mesocestoides</taxon>
    </lineage>
</organism>
<keyword evidence="4" id="KW-0805">Transcription regulation</keyword>
<keyword evidence="13" id="KW-1185">Reference proteome</keyword>
<dbReference type="InterPro" id="IPR036910">
    <property type="entry name" value="HMG_box_dom_sf"/>
</dbReference>
<evidence type="ECO:0000256" key="9">
    <source>
        <dbReference type="PROSITE-ProRule" id="PRU00267"/>
    </source>
</evidence>
<feature type="compositionally biased region" description="Basic residues" evidence="10">
    <location>
        <begin position="464"/>
        <end position="482"/>
    </location>
</feature>
<keyword evidence="7" id="KW-0804">Transcription</keyword>
<dbReference type="PANTHER" id="PTHR10373:SF38">
    <property type="entry name" value="PROTEIN PANGOLIN, ISOFORM J"/>
    <property type="match status" value="1"/>
</dbReference>
<feature type="compositionally biased region" description="Basic and acidic residues" evidence="10">
    <location>
        <begin position="512"/>
        <end position="521"/>
    </location>
</feature>
<dbReference type="PANTHER" id="PTHR10373">
    <property type="entry name" value="TRANSCRIPTION FACTOR 7 FAMILY MEMBER"/>
    <property type="match status" value="1"/>
</dbReference>
<feature type="region of interest" description="Disordered" evidence="10">
    <location>
        <begin position="927"/>
        <end position="988"/>
    </location>
</feature>
<dbReference type="Pfam" id="PF00505">
    <property type="entry name" value="HMG_box"/>
    <property type="match status" value="1"/>
</dbReference>
<feature type="compositionally biased region" description="Polar residues" evidence="10">
    <location>
        <begin position="535"/>
        <end position="544"/>
    </location>
</feature>
<dbReference type="SMART" id="SM00398">
    <property type="entry name" value="HMG"/>
    <property type="match status" value="1"/>
</dbReference>
<comment type="similarity">
    <text evidence="2">Belongs to the TCF/LEF family.</text>
</comment>
<dbReference type="SUPFAM" id="SSF47095">
    <property type="entry name" value="HMG-box"/>
    <property type="match status" value="1"/>
</dbReference>
<reference evidence="12 13" key="1">
    <citation type="submission" date="2018-10" db="EMBL/GenBank/DDBJ databases">
        <authorList>
            <consortium name="Pathogen Informatics"/>
        </authorList>
    </citation>
    <scope>NUCLEOTIDE SEQUENCE [LARGE SCALE GENOMIC DNA]</scope>
</reference>
<feature type="DNA-binding region" description="HMG box" evidence="9">
    <location>
        <begin position="382"/>
        <end position="450"/>
    </location>
</feature>
<gene>
    <name evidence="12" type="ORF">MCOS_LOCUS6497</name>
</gene>
<sequence length="1078" mass="115175">MDVELLTAPPIAASQPTIRDPRSGSALFVHYQMLPLDVVDSEEQKEASVNQQQTSIFLKISCKMPQRLGDGGLTLGAAPRQHLFQCPGNRIPHFLPNPFNPFMPFYHNPLQSFSSTTPPQVPLRKSSVDRRSDGMDSVQNNSGWKSGLGAYPPPTPTSHTMAGGDVWRGGPAQTKSVGAGSPAAATAAATTTSSLYAAVVAAAVASWSGQSPPASTPTTNSIAAPLNSGVHSSRCDALRKKECEPNGDASGKRTISLDASSNPYSPSMFAAAAAAHMHFLSAAAAAASFTGGLPSGQTNATTTASARGDQTVSPLPPPSGLGRKAGEPWRNQPPLTKPVESSRQHSRKPGYDHEPTTPSPPDDASSEPDSGRALSRLKKTHIKKPLNAFMLFMKEMRPRVQEECTLKESAAINQILGKKWHELSRAEQTKYYEMARQAKELHQRLYPGWSARDNYANHARRRHRRGRRPFHHHHHHHNRFIHKPSAPNTVKSSVIGRTRSTSLHEERKAIEIPPKALERPHSTNGVYSPVERRVTSPTPSQSPVISRVSERPLSPPLPPPQTLSSSSAAVVSTMATSTTLVPSAPLSAPQTLCSPPRPTPTLTNNALTMSAYSAFEQHYNQAPHQRPQQPSPERSFGYSSMYPPAHTQQRIMPPPTSYWGYHGPQAPSHQSAVKRNPYLAAAAMNSDSVAAVAAVAAMAAGELSGGSMKKCRARFGLEHQNLWCKPCRRKKKCIRFISENEVDDYMPHHHPYHPHSAAAAAAAAAAAFTHHNSHHSNHNHPYGVFPPARRHTSSGMMGLGGLIGGGGGGGGGSSYAAVTGTPSAVPNRNHPVMSGGPASFGNGVGASPSPFNPLQRPLNQQLPAHPFSSGVAASNSAYTHPTLSSRYCCKRPLPLSSRQHQSLGDFSGTPNPYTVCTSASTTNTYWGTTPRSRFQTPDHLRQQSSARFSASSMVSPSNSIQGKSKSLQPVPRVTQGSDTYPPPPLPKSNNFPITQQGTLTTVPPVSSSSINTNASTTMGSQRLKREGPPLSFGVADVMGFKSGDEVVGKLSTAAPAAYRGNASPSTSSCPLRSSPELE</sequence>
<keyword evidence="6" id="KW-0010">Activator</keyword>
<feature type="region of interest" description="Disordered" evidence="10">
    <location>
        <begin position="768"/>
        <end position="789"/>
    </location>
</feature>
<dbReference type="GO" id="GO:0000978">
    <property type="term" value="F:RNA polymerase II cis-regulatory region sequence-specific DNA binding"/>
    <property type="evidence" value="ECO:0007669"/>
    <property type="project" value="TreeGrafter"/>
</dbReference>
<dbReference type="EMBL" id="UXSR01005265">
    <property type="protein sequence ID" value="VDD80494.1"/>
    <property type="molecule type" value="Genomic_DNA"/>
</dbReference>
<accession>A0A158QUN1</accession>
<feature type="domain" description="HMG box" evidence="11">
    <location>
        <begin position="382"/>
        <end position="450"/>
    </location>
</feature>
<keyword evidence="5 9" id="KW-0238">DNA-binding</keyword>
<evidence type="ECO:0000259" key="11">
    <source>
        <dbReference type="PROSITE" id="PS50118"/>
    </source>
</evidence>
<feature type="region of interest" description="Disordered" evidence="10">
    <location>
        <begin position="208"/>
        <end position="229"/>
    </location>
</feature>
<comment type="subcellular location">
    <subcellularLocation>
        <location evidence="1">Nucleus</location>
    </subcellularLocation>
</comment>